<accession>A0A450VZX1</accession>
<dbReference type="EMBL" id="CAADFK010000014">
    <property type="protein sequence ID" value="VFK10310.1"/>
    <property type="molecule type" value="Genomic_DNA"/>
</dbReference>
<gene>
    <name evidence="1" type="ORF">BECKLPF1236B_GA0070989_101421</name>
</gene>
<protein>
    <submittedName>
        <fullName evidence="1">Uncharacterized protein</fullName>
    </submittedName>
</protein>
<organism evidence="1">
    <name type="scientific">Candidatus Kentrum sp. LPFa</name>
    <dbReference type="NCBI Taxonomy" id="2126335"/>
    <lineage>
        <taxon>Bacteria</taxon>
        <taxon>Pseudomonadati</taxon>
        <taxon>Pseudomonadota</taxon>
        <taxon>Gammaproteobacteria</taxon>
        <taxon>Candidatus Kentrum</taxon>
    </lineage>
</organism>
<proteinExistence type="predicted"/>
<reference evidence="1" key="1">
    <citation type="submission" date="2019-02" db="EMBL/GenBank/DDBJ databases">
        <authorList>
            <person name="Gruber-Vodicka R. H."/>
            <person name="Seah K. B. B."/>
        </authorList>
    </citation>
    <scope>NUCLEOTIDE SEQUENCE</scope>
    <source>
        <strain evidence="1">BECK_S313</strain>
    </source>
</reference>
<dbReference type="AlphaFoldDB" id="A0A450VZX1"/>
<name>A0A450VZX1_9GAMM</name>
<sequence length="114" mass="12973">MNRISLRSDLEIKPKFDDPVIPAWKPGSSAMDGALIARKYLLLDSRHQWNDASLYYETTAPIRGRRVDKRSASTISSSRWMRCAYPPYASTFFICWGDETLNMIVKSVAGNRSP</sequence>
<evidence type="ECO:0000313" key="1">
    <source>
        <dbReference type="EMBL" id="VFK10310.1"/>
    </source>
</evidence>